<keyword evidence="5" id="KW-1185">Reference proteome</keyword>
<dbReference type="EMBL" id="SJPX01000003">
    <property type="protein sequence ID" value="TWU51834.1"/>
    <property type="molecule type" value="Genomic_DNA"/>
</dbReference>
<reference evidence="4 5" key="1">
    <citation type="submission" date="2019-02" db="EMBL/GenBank/DDBJ databases">
        <title>Deep-cultivation of Planctomycetes and their phenomic and genomic characterization uncovers novel biology.</title>
        <authorList>
            <person name="Wiegand S."/>
            <person name="Jogler M."/>
            <person name="Boedeker C."/>
            <person name="Pinto D."/>
            <person name="Vollmers J."/>
            <person name="Rivas-Marin E."/>
            <person name="Kohn T."/>
            <person name="Peeters S.H."/>
            <person name="Heuer A."/>
            <person name="Rast P."/>
            <person name="Oberbeckmann S."/>
            <person name="Bunk B."/>
            <person name="Jeske O."/>
            <person name="Meyerdierks A."/>
            <person name="Storesund J.E."/>
            <person name="Kallscheuer N."/>
            <person name="Luecker S."/>
            <person name="Lage O.M."/>
            <person name="Pohl T."/>
            <person name="Merkel B.J."/>
            <person name="Hornburger P."/>
            <person name="Mueller R.-W."/>
            <person name="Bruemmer F."/>
            <person name="Labrenz M."/>
            <person name="Spormann A.M."/>
            <person name="Op Den Camp H."/>
            <person name="Overmann J."/>
            <person name="Amann R."/>
            <person name="Jetten M.S.M."/>
            <person name="Mascher T."/>
            <person name="Medema M.H."/>
            <person name="Devos D.P."/>
            <person name="Kaster A.-K."/>
            <person name="Ovreas L."/>
            <person name="Rohde M."/>
            <person name="Galperin M.Y."/>
            <person name="Jogler C."/>
        </authorList>
    </citation>
    <scope>NUCLEOTIDE SEQUENCE [LARGE SCALE GENOMIC DNA]</scope>
    <source>
        <strain evidence="4 5">Poly59</strain>
    </source>
</reference>
<dbReference type="PANTHER" id="PTHR16509">
    <property type="match status" value="1"/>
</dbReference>
<keyword evidence="1" id="KW-0732">Signal</keyword>
<dbReference type="InterPro" id="IPR006558">
    <property type="entry name" value="LamG-like"/>
</dbReference>
<dbReference type="PANTHER" id="PTHR16509:SF1">
    <property type="entry name" value="MANGANESE-DEPENDENT ADP-RIBOSE_CDP-ALCOHOL DIPHOSPHATASE"/>
    <property type="match status" value="1"/>
</dbReference>
<dbReference type="InterPro" id="IPR004843">
    <property type="entry name" value="Calcineurin-like_PHP"/>
</dbReference>
<dbReference type="Gene3D" id="3.60.21.10">
    <property type="match status" value="1"/>
</dbReference>
<dbReference type="InterPro" id="IPR013320">
    <property type="entry name" value="ConA-like_dom_sf"/>
</dbReference>
<name>A0A5C6ETX2_9BACT</name>
<organism evidence="4 5">
    <name type="scientific">Rubripirellula reticaptiva</name>
    <dbReference type="NCBI Taxonomy" id="2528013"/>
    <lineage>
        <taxon>Bacteria</taxon>
        <taxon>Pseudomonadati</taxon>
        <taxon>Planctomycetota</taxon>
        <taxon>Planctomycetia</taxon>
        <taxon>Pirellulales</taxon>
        <taxon>Pirellulaceae</taxon>
        <taxon>Rubripirellula</taxon>
    </lineage>
</organism>
<dbReference type="Pfam" id="PF00149">
    <property type="entry name" value="Metallophos"/>
    <property type="match status" value="1"/>
</dbReference>
<evidence type="ECO:0000259" key="3">
    <source>
        <dbReference type="SMART" id="SM00560"/>
    </source>
</evidence>
<dbReference type="Pfam" id="PF13385">
    <property type="entry name" value="Laminin_G_3"/>
    <property type="match status" value="1"/>
</dbReference>
<sequence>MCARKANPTKSKGEWGEHETSFWTAVADWYRLRNQYGFQHRHQRDAACCSITPHKTPSEPILPNRFTPISQNVHCLVDQQTDGRPVKVCGEELPPDNCLFSLSRQKNSTMPIRSPLPIPAFQIAFLLVCSIVPTAALAHDGQGEHSHDHESGKAIFTTRGESRTLPMAKEEDAFQFIVYGDRTGGVPEGLRVLEQAVADTNLLDPDMVMTVGDLIQGYNETEEWMEQMTEYKDIMNQLKMKWFPVAGNHDVYWRGRTEPPQGEHEASYEKHFGPLWYSFAHKNSAFVVLYSDEGDREKNVKGFNSGKLQTMSDEQLDFLRKALEQHKSAAHVFVFLHHPRWTGRGYTGGNWDVVHEMLKSAGNVSAVFAGHIHHMRFDGPKDGIAYYTLATTGGHLSAEIPGAGYLHHLNVVTVRPAGVTVAALPIGSVIDPTEFTPEFLAEIEKAQRIRPEQTDHQMQLQVDGSASGSVTFEIKNPALRPVDLTVSLDQIGTDWKSSLDHDHFKIQSGESKVIEVALRRLADPESTLSVPKIRLDMEYVGESARIAMPPVLTPVSMRLSAVPADYFANQPDRCLNMTTEQDAVRIESSELNLPDGPFTVEAWFNPDQSAGMRGAIAKTQGSEFAIFIDEGVPQFDVHLNGKYVSAKATKKMLNHKWTHVAGLYDGTEVRVYVDGKLAGSKTASGKRTRNDLPLYIGADTNENGSAVRGFLGKINEVRITEGAAYEADFTPEKRHEVTPATRLLMHLDRTLGPFVLDHSSSATMGLLGSDDRLVPAE</sequence>
<gene>
    <name evidence="4" type="ORF">Poly59_34290</name>
</gene>
<protein>
    <submittedName>
        <fullName evidence="4">Calcineurin-like phosphoesterase</fullName>
    </submittedName>
</protein>
<dbReference type="SMART" id="SM00560">
    <property type="entry name" value="LamGL"/>
    <property type="match status" value="1"/>
</dbReference>
<dbReference type="SUPFAM" id="SSF56300">
    <property type="entry name" value="Metallo-dependent phosphatases"/>
    <property type="match status" value="1"/>
</dbReference>
<feature type="domain" description="LamG-like jellyroll fold" evidence="3">
    <location>
        <begin position="596"/>
        <end position="732"/>
    </location>
</feature>
<dbReference type="SUPFAM" id="SSF49899">
    <property type="entry name" value="Concanavalin A-like lectins/glucanases"/>
    <property type="match status" value="1"/>
</dbReference>
<comment type="caution">
    <text evidence="4">The sequence shown here is derived from an EMBL/GenBank/DDBJ whole genome shotgun (WGS) entry which is preliminary data.</text>
</comment>
<evidence type="ECO:0000313" key="4">
    <source>
        <dbReference type="EMBL" id="TWU51834.1"/>
    </source>
</evidence>
<keyword evidence="2" id="KW-1015">Disulfide bond</keyword>
<proteinExistence type="predicted"/>
<dbReference type="InterPro" id="IPR029052">
    <property type="entry name" value="Metallo-depent_PP-like"/>
</dbReference>
<evidence type="ECO:0000256" key="1">
    <source>
        <dbReference type="ARBA" id="ARBA00022729"/>
    </source>
</evidence>
<dbReference type="GO" id="GO:0016787">
    <property type="term" value="F:hydrolase activity"/>
    <property type="evidence" value="ECO:0007669"/>
    <property type="project" value="InterPro"/>
</dbReference>
<dbReference type="AlphaFoldDB" id="A0A5C6ETX2"/>
<evidence type="ECO:0000313" key="5">
    <source>
        <dbReference type="Proteomes" id="UP000317977"/>
    </source>
</evidence>
<evidence type="ECO:0000256" key="2">
    <source>
        <dbReference type="ARBA" id="ARBA00023157"/>
    </source>
</evidence>
<dbReference type="Proteomes" id="UP000317977">
    <property type="component" value="Unassembled WGS sequence"/>
</dbReference>
<dbReference type="Gene3D" id="2.60.120.200">
    <property type="match status" value="1"/>
</dbReference>
<accession>A0A5C6ETX2</accession>